<accession>A0A7T5RJZ7</accession>
<dbReference type="AlphaFoldDB" id="A0A7T5RJZ7"/>
<protein>
    <recommendedName>
        <fullName evidence="2 4">Argininosuccinate lyase</fullName>
        <ecNumber evidence="2 4">4.3.2.1</ecNumber>
    </recommendedName>
</protein>
<dbReference type="InterPro" id="IPR020557">
    <property type="entry name" value="Fumarate_lyase_CS"/>
</dbReference>
<comment type="pathway">
    <text evidence="1">Amino-acid biosynthesis; L-arginine biosynthesis; L-arginine from L-ornithine and carbamoyl phosphate: step 3/3.</text>
</comment>
<evidence type="ECO:0000256" key="3">
    <source>
        <dbReference type="ARBA" id="ARBA00022571"/>
    </source>
</evidence>
<dbReference type="Gene3D" id="1.10.275.10">
    <property type="entry name" value="Fumarase/aspartase (N-terminal domain)"/>
    <property type="match status" value="1"/>
</dbReference>
<dbReference type="Gene3D" id="1.10.40.30">
    <property type="entry name" value="Fumarase/aspartase (C-terminal domain)"/>
    <property type="match status" value="1"/>
</dbReference>
<dbReference type="InterPro" id="IPR009049">
    <property type="entry name" value="Argininosuccinate_lyase"/>
</dbReference>
<dbReference type="UniPathway" id="UPA00068">
    <property type="reaction ID" value="UER00114"/>
</dbReference>
<keyword evidence="3" id="KW-0028">Amino-acid biosynthesis</keyword>
<dbReference type="Proteomes" id="UP000595618">
    <property type="component" value="Chromosome"/>
</dbReference>
<dbReference type="GO" id="GO:0005829">
    <property type="term" value="C:cytosol"/>
    <property type="evidence" value="ECO:0007669"/>
    <property type="project" value="TreeGrafter"/>
</dbReference>
<gene>
    <name evidence="6" type="primary">argH</name>
    <name evidence="6" type="ORF">HYW89_01395</name>
</gene>
<feature type="domain" description="Fumarate lyase N-terminal" evidence="5">
    <location>
        <begin position="26"/>
        <end position="299"/>
    </location>
</feature>
<dbReference type="PRINTS" id="PR00149">
    <property type="entry name" value="FUMRATELYASE"/>
</dbReference>
<organism evidence="6 7">
    <name type="scientific">Candidatus Sungiibacteriota bacterium</name>
    <dbReference type="NCBI Taxonomy" id="2750080"/>
    <lineage>
        <taxon>Bacteria</taxon>
        <taxon>Candidatus Sungiibacteriota</taxon>
    </lineage>
</organism>
<evidence type="ECO:0000259" key="5">
    <source>
        <dbReference type="Pfam" id="PF00206"/>
    </source>
</evidence>
<evidence type="ECO:0000256" key="1">
    <source>
        <dbReference type="ARBA" id="ARBA00004941"/>
    </source>
</evidence>
<keyword evidence="3" id="KW-0055">Arginine biosynthesis</keyword>
<dbReference type="InterPro" id="IPR000362">
    <property type="entry name" value="Fumarate_lyase_fam"/>
</dbReference>
<evidence type="ECO:0000256" key="4">
    <source>
        <dbReference type="NCBIfam" id="TIGR00838"/>
    </source>
</evidence>
<evidence type="ECO:0000313" key="7">
    <source>
        <dbReference type="Proteomes" id="UP000595618"/>
    </source>
</evidence>
<keyword evidence="6" id="KW-0456">Lyase</keyword>
<dbReference type="EC" id="4.3.2.1" evidence="2 4"/>
<dbReference type="PANTHER" id="PTHR43814:SF1">
    <property type="entry name" value="ARGININOSUCCINATE LYASE"/>
    <property type="match status" value="1"/>
</dbReference>
<evidence type="ECO:0000256" key="2">
    <source>
        <dbReference type="ARBA" id="ARBA00012338"/>
    </source>
</evidence>
<dbReference type="PRINTS" id="PR00145">
    <property type="entry name" value="ARGSUCLYASE"/>
</dbReference>
<proteinExistence type="predicted"/>
<reference evidence="6 7" key="1">
    <citation type="submission" date="2020-07" db="EMBL/GenBank/DDBJ databases">
        <title>Huge and variable diversity of episymbiotic CPR bacteria and DPANN archaea in groundwater ecosystems.</title>
        <authorList>
            <person name="He C.Y."/>
            <person name="Keren R."/>
            <person name="Whittaker M."/>
            <person name="Farag I.F."/>
            <person name="Doudna J."/>
            <person name="Cate J.H.D."/>
            <person name="Banfield J.F."/>
        </authorList>
    </citation>
    <scope>NUCLEOTIDE SEQUENCE [LARGE SCALE GENOMIC DNA]</scope>
    <source>
        <strain evidence="6">NC_groundwater_541_Ag_S-0.1um_46_50</strain>
    </source>
</reference>
<name>A0A7T5RJZ7_9BACT</name>
<dbReference type="CDD" id="cd01359">
    <property type="entry name" value="Argininosuccinate_lyase"/>
    <property type="match status" value="1"/>
</dbReference>
<dbReference type="InterPro" id="IPR024083">
    <property type="entry name" value="Fumarase/histidase_N"/>
</dbReference>
<dbReference type="PROSITE" id="PS00163">
    <property type="entry name" value="FUMARATE_LYASES"/>
    <property type="match status" value="1"/>
</dbReference>
<dbReference type="GO" id="GO:0004056">
    <property type="term" value="F:argininosuccinate lyase activity"/>
    <property type="evidence" value="ECO:0007669"/>
    <property type="project" value="UniProtKB-UniRule"/>
</dbReference>
<evidence type="ECO:0000313" key="6">
    <source>
        <dbReference type="EMBL" id="QQG45566.1"/>
    </source>
</evidence>
<dbReference type="InterPro" id="IPR008948">
    <property type="entry name" value="L-Aspartase-like"/>
</dbReference>
<dbReference type="Pfam" id="PF00206">
    <property type="entry name" value="Lyase_1"/>
    <property type="match status" value="1"/>
</dbReference>
<dbReference type="Gene3D" id="1.20.200.10">
    <property type="entry name" value="Fumarase/aspartase (Central domain)"/>
    <property type="match status" value="1"/>
</dbReference>
<dbReference type="NCBIfam" id="TIGR00838">
    <property type="entry name" value="argH"/>
    <property type="match status" value="1"/>
</dbReference>
<dbReference type="SUPFAM" id="SSF48557">
    <property type="entry name" value="L-aspartase-like"/>
    <property type="match status" value="1"/>
</dbReference>
<dbReference type="GO" id="GO:0042450">
    <property type="term" value="P:L-arginine biosynthetic process via ornithine"/>
    <property type="evidence" value="ECO:0007669"/>
    <property type="project" value="UniProtKB-UniRule"/>
</dbReference>
<sequence>MKLWEKGYKLNKQIENFTVGDDYLLDQKLVYYDCLVSIAHAKMLGKVGLLKTKEVQKLVEELKSIIKLDQRGRFKILKEQEDCHTAIENRLVHKLGDLGKKIHTARSRNDQILTTLRLYYKDRLNNCKGLTNELVTAVKKFTKKYGKIKLPGYTHTRKAMPSSISLWGNAFIDSMGDNIKLVDLALRLIDQSPLGTGAGYGVPLRIDRKYSAELLGFETVQKNPIYTQNSRGKFEATFLHALGQVMLDLNKIASDLIIFSMPEFGYFELPKEFCTGSSIMPQKKNPDLLELLRAKYHVVTSYEFQVKSIIGNLISGYHRDLQLTKKPVMEGLEAVTESLSVMALLFKELKVSRENCEKALTQDVFATKEVYGLVRKGVPFREAYNIVAKRYS</sequence>
<dbReference type="InterPro" id="IPR022761">
    <property type="entry name" value="Fumarate_lyase_N"/>
</dbReference>
<dbReference type="EMBL" id="CP066690">
    <property type="protein sequence ID" value="QQG45566.1"/>
    <property type="molecule type" value="Genomic_DNA"/>
</dbReference>
<dbReference type="PANTHER" id="PTHR43814">
    <property type="entry name" value="ARGININOSUCCINATE LYASE"/>
    <property type="match status" value="1"/>
</dbReference>